<protein>
    <submittedName>
        <fullName evidence="1">Uncharacterized protein</fullName>
    </submittedName>
</protein>
<comment type="caution">
    <text evidence="1">The sequence shown here is derived from an EMBL/GenBank/DDBJ whole genome shotgun (WGS) entry which is preliminary data.</text>
</comment>
<name>C0E6Y0_9CORY</name>
<evidence type="ECO:0000313" key="2">
    <source>
        <dbReference type="Proteomes" id="UP000006247"/>
    </source>
</evidence>
<dbReference type="EMBL" id="ACEB01000046">
    <property type="protein sequence ID" value="EEG25840.1"/>
    <property type="molecule type" value="Genomic_DNA"/>
</dbReference>
<sequence>MYASFPSELNTVFDAGLAKYGPVELAKRFLFHYMRENGVTYGDAWQCVIELSESSFEDPVYFRKVEQFYAKYAEIADKESAATVEENIRFGAKHSVLRSIICGLEVPISELPYNAIYNVRGLYWDEERIQNSFAELDNETGIPDFRPPAITFSTPIASLADARKAVAAKKDLDRPLTLLDTWGFESPTQFLVVAILFQDWPIPPYNCIVDKTDGKAYTTDLKNTDIFARFGKNGVRVVSMTGKDKVLWHEWSRTMLETLPPYPGESY</sequence>
<evidence type="ECO:0000313" key="1">
    <source>
        <dbReference type="EMBL" id="EEG25840.1"/>
    </source>
</evidence>
<dbReference type="HOGENOM" id="CLU_1007279_0_0_11"/>
<accession>C0E6Y0</accession>
<reference evidence="1 2" key="1">
    <citation type="submission" date="2009-01" db="EMBL/GenBank/DDBJ databases">
        <authorList>
            <person name="Fulton L."/>
            <person name="Clifton S."/>
            <person name="Chinwalla A.T."/>
            <person name="Mitreva M."/>
            <person name="Sodergren E."/>
            <person name="Weinstock G."/>
            <person name="Clifton S."/>
            <person name="Dooling D.J."/>
            <person name="Fulton B."/>
            <person name="Minx P."/>
            <person name="Pepin K.H."/>
            <person name="Johnson M."/>
            <person name="Bhonagiri V."/>
            <person name="Nash W.E."/>
            <person name="Mardis E.R."/>
            <person name="Wilson R.K."/>
        </authorList>
    </citation>
    <scope>NUCLEOTIDE SEQUENCE [LARGE SCALE GENOMIC DNA]</scope>
    <source>
        <strain evidence="1 2">ATCC 33806</strain>
    </source>
</reference>
<proteinExistence type="predicted"/>
<organism evidence="1 2">
    <name type="scientific">Corynebacterium matruchotii ATCC 33806</name>
    <dbReference type="NCBI Taxonomy" id="566549"/>
    <lineage>
        <taxon>Bacteria</taxon>
        <taxon>Bacillati</taxon>
        <taxon>Actinomycetota</taxon>
        <taxon>Actinomycetes</taxon>
        <taxon>Mycobacteriales</taxon>
        <taxon>Corynebacteriaceae</taxon>
        <taxon>Corynebacterium</taxon>
    </lineage>
</organism>
<dbReference type="AlphaFoldDB" id="C0E6Y0"/>
<gene>
    <name evidence="1" type="ORF">CORMATOL_02768</name>
</gene>
<dbReference type="RefSeq" id="WP_005523145.1">
    <property type="nucleotide sequence ID" value="NZ_EQ973332.1"/>
</dbReference>
<dbReference type="Proteomes" id="UP000006247">
    <property type="component" value="Unassembled WGS sequence"/>
</dbReference>